<gene>
    <name evidence="3" type="ORF">J2800_002643</name>
</gene>
<evidence type="ECO:0000313" key="3">
    <source>
        <dbReference type="EMBL" id="MDR6531890.1"/>
    </source>
</evidence>
<protein>
    <submittedName>
        <fullName evidence="3">Flp pilus assembly protein TadG</fullName>
    </submittedName>
</protein>
<feature type="transmembrane region" description="Helical" evidence="1">
    <location>
        <begin position="21"/>
        <end position="49"/>
    </location>
</feature>
<evidence type="ECO:0000313" key="4">
    <source>
        <dbReference type="Proteomes" id="UP001262754"/>
    </source>
</evidence>
<dbReference type="Proteomes" id="UP001262754">
    <property type="component" value="Unassembled WGS sequence"/>
</dbReference>
<evidence type="ECO:0000256" key="1">
    <source>
        <dbReference type="SAM" id="Phobius"/>
    </source>
</evidence>
<accession>A0ABU1N0E2</accession>
<name>A0ABU1N0E2_9CAUL</name>
<sequence length="144" mass="15272">MRQTNQAIITDRGFRRDQSGATAVEFAFLAPVLIFMLMGITGYGGYFWMSHSVQQLANDAARAAIPGSTAAERATLAKAAVAASAGDAELVPAKLSTEVIDRDGRLTVAVSYDAAQSFAFAVRGVTPMPSDQIRRRASVQLGGY</sequence>
<keyword evidence="1" id="KW-1133">Transmembrane helix</keyword>
<evidence type="ECO:0000259" key="2">
    <source>
        <dbReference type="Pfam" id="PF07811"/>
    </source>
</evidence>
<comment type="caution">
    <text evidence="3">The sequence shown here is derived from an EMBL/GenBank/DDBJ whole genome shotgun (WGS) entry which is preliminary data.</text>
</comment>
<reference evidence="3 4" key="1">
    <citation type="submission" date="2023-07" db="EMBL/GenBank/DDBJ databases">
        <title>Sorghum-associated microbial communities from plants grown in Nebraska, USA.</title>
        <authorList>
            <person name="Schachtman D."/>
        </authorList>
    </citation>
    <scope>NUCLEOTIDE SEQUENCE [LARGE SCALE GENOMIC DNA]</scope>
    <source>
        <strain evidence="3 4">DS2154</strain>
    </source>
</reference>
<dbReference type="RefSeq" id="WP_310032138.1">
    <property type="nucleotide sequence ID" value="NZ_JAVDRL010000007.1"/>
</dbReference>
<dbReference type="InterPro" id="IPR012495">
    <property type="entry name" value="TadE-like_dom"/>
</dbReference>
<dbReference type="Pfam" id="PF07811">
    <property type="entry name" value="TadE"/>
    <property type="match status" value="1"/>
</dbReference>
<keyword evidence="1" id="KW-0812">Transmembrane</keyword>
<keyword evidence="4" id="KW-1185">Reference proteome</keyword>
<keyword evidence="1" id="KW-0472">Membrane</keyword>
<feature type="domain" description="TadE-like" evidence="2">
    <location>
        <begin position="20"/>
        <end position="62"/>
    </location>
</feature>
<dbReference type="EMBL" id="JAVDRL010000007">
    <property type="protein sequence ID" value="MDR6531890.1"/>
    <property type="molecule type" value="Genomic_DNA"/>
</dbReference>
<proteinExistence type="predicted"/>
<organism evidence="3 4">
    <name type="scientific">Caulobacter rhizosphaerae</name>
    <dbReference type="NCBI Taxonomy" id="2010972"/>
    <lineage>
        <taxon>Bacteria</taxon>
        <taxon>Pseudomonadati</taxon>
        <taxon>Pseudomonadota</taxon>
        <taxon>Alphaproteobacteria</taxon>
        <taxon>Caulobacterales</taxon>
        <taxon>Caulobacteraceae</taxon>
        <taxon>Caulobacter</taxon>
    </lineage>
</organism>